<feature type="domain" description="SPOR" evidence="2">
    <location>
        <begin position="242"/>
        <end position="322"/>
    </location>
</feature>
<accession>A0A1I2JDY0</accession>
<name>A0A1I2JDY0_9GAMM</name>
<feature type="signal peptide" evidence="1">
    <location>
        <begin position="1"/>
        <end position="26"/>
    </location>
</feature>
<evidence type="ECO:0000313" key="4">
    <source>
        <dbReference type="Proteomes" id="UP000199771"/>
    </source>
</evidence>
<dbReference type="GO" id="GO:0042834">
    <property type="term" value="F:peptidoglycan binding"/>
    <property type="evidence" value="ECO:0007669"/>
    <property type="project" value="InterPro"/>
</dbReference>
<dbReference type="EMBL" id="FOOC01000007">
    <property type="protein sequence ID" value="SFF53045.1"/>
    <property type="molecule type" value="Genomic_DNA"/>
</dbReference>
<evidence type="ECO:0000313" key="3">
    <source>
        <dbReference type="EMBL" id="SFF53045.1"/>
    </source>
</evidence>
<dbReference type="SUPFAM" id="SSF110997">
    <property type="entry name" value="Sporulation related repeat"/>
    <property type="match status" value="1"/>
</dbReference>
<dbReference type="PROSITE" id="PS51724">
    <property type="entry name" value="SPOR"/>
    <property type="match status" value="1"/>
</dbReference>
<dbReference type="InterPro" id="IPR007730">
    <property type="entry name" value="SPOR-like_dom"/>
</dbReference>
<evidence type="ECO:0000256" key="1">
    <source>
        <dbReference type="SAM" id="SignalP"/>
    </source>
</evidence>
<dbReference type="Proteomes" id="UP000199771">
    <property type="component" value="Unassembled WGS sequence"/>
</dbReference>
<organism evidence="3 4">
    <name type="scientific">Fontimonas thermophila</name>
    <dbReference type="NCBI Taxonomy" id="1076937"/>
    <lineage>
        <taxon>Bacteria</taxon>
        <taxon>Pseudomonadati</taxon>
        <taxon>Pseudomonadota</taxon>
        <taxon>Gammaproteobacteria</taxon>
        <taxon>Nevskiales</taxon>
        <taxon>Nevskiaceae</taxon>
        <taxon>Fontimonas</taxon>
    </lineage>
</organism>
<evidence type="ECO:0000259" key="2">
    <source>
        <dbReference type="PROSITE" id="PS51724"/>
    </source>
</evidence>
<dbReference type="InterPro" id="IPR036680">
    <property type="entry name" value="SPOR-like_sf"/>
</dbReference>
<dbReference type="RefSeq" id="WP_234981574.1">
    <property type="nucleotide sequence ID" value="NZ_FOOC01000007.1"/>
</dbReference>
<reference evidence="3 4" key="1">
    <citation type="submission" date="2016-10" db="EMBL/GenBank/DDBJ databases">
        <authorList>
            <person name="de Groot N.N."/>
        </authorList>
    </citation>
    <scope>NUCLEOTIDE SEQUENCE [LARGE SCALE GENOMIC DNA]</scope>
    <source>
        <strain evidence="3 4">DSM 23609</strain>
    </source>
</reference>
<dbReference type="Gene3D" id="3.30.70.1070">
    <property type="entry name" value="Sporulation related repeat"/>
    <property type="match status" value="1"/>
</dbReference>
<dbReference type="Pfam" id="PF05036">
    <property type="entry name" value="SPOR"/>
    <property type="match status" value="1"/>
</dbReference>
<feature type="chain" id="PRO_5011715979" evidence="1">
    <location>
        <begin position="27"/>
        <end position="324"/>
    </location>
</feature>
<keyword evidence="4" id="KW-1185">Reference proteome</keyword>
<dbReference type="STRING" id="1076937.SAMN04488120_10753"/>
<protein>
    <submittedName>
        <fullName evidence="3">Sporulation related domain-containing protein</fullName>
    </submittedName>
</protein>
<proteinExistence type="predicted"/>
<dbReference type="AlphaFoldDB" id="A0A1I2JDY0"/>
<gene>
    <name evidence="3" type="ORF">SAMN04488120_10753</name>
</gene>
<sequence>MDKSALSVCVPACAAVLAAFTAAAPAQPPALAALRVYGEVQRERGGEPAVLNEGEAAHSGDRLRTGVVGHVGLQLAPAGNLMLGAESELWVHSLEPGDPPSHAGLARLVLVQGTLRADARAQPPLPPADLRINVGALRLRVFGADAWIGRASDGDEVCVLAGAVELQTPEGPQRLDTPGHCLRAGRGGLQPFDATADGTLAVRLAHTAFPGDPAARIPGAAPWRPTPSVAARAADSQPAPSATVGVAWTIVLASLPDASRAEQEARRLRAIAADARVVAAPRDGGGITYRVVSGHYASKAAAAADLRVLRAQHGLARAWIAPLP</sequence>
<keyword evidence="1" id="KW-0732">Signal</keyword>